<feature type="compositionally biased region" description="Low complexity" evidence="1">
    <location>
        <begin position="31"/>
        <end position="42"/>
    </location>
</feature>
<feature type="region of interest" description="Disordered" evidence="1">
    <location>
        <begin position="219"/>
        <end position="277"/>
    </location>
</feature>
<dbReference type="InterPro" id="IPR027417">
    <property type="entry name" value="P-loop_NTPase"/>
</dbReference>
<dbReference type="Proteomes" id="UP000567795">
    <property type="component" value="Unassembled WGS sequence"/>
</dbReference>
<feature type="region of interest" description="Disordered" evidence="1">
    <location>
        <begin position="1"/>
        <end position="43"/>
    </location>
</feature>
<organism evidence="2 3">
    <name type="scientific">Allostreptomyces psammosilenae</name>
    <dbReference type="NCBI Taxonomy" id="1892865"/>
    <lineage>
        <taxon>Bacteria</taxon>
        <taxon>Bacillati</taxon>
        <taxon>Actinomycetota</taxon>
        <taxon>Actinomycetes</taxon>
        <taxon>Kitasatosporales</taxon>
        <taxon>Streptomycetaceae</taxon>
        <taxon>Allostreptomyces</taxon>
    </lineage>
</organism>
<evidence type="ECO:0000256" key="1">
    <source>
        <dbReference type="SAM" id="MobiDB-lite"/>
    </source>
</evidence>
<accession>A0A853AC17</accession>
<evidence type="ECO:0000313" key="3">
    <source>
        <dbReference type="Proteomes" id="UP000567795"/>
    </source>
</evidence>
<dbReference type="RefSeq" id="WP_312892846.1">
    <property type="nucleotide sequence ID" value="NZ_JACBZD010000002.1"/>
</dbReference>
<dbReference type="GO" id="GO:0004849">
    <property type="term" value="F:uridine kinase activity"/>
    <property type="evidence" value="ECO:0007669"/>
    <property type="project" value="UniProtKB-EC"/>
</dbReference>
<feature type="compositionally biased region" description="Low complexity" evidence="1">
    <location>
        <begin position="219"/>
        <end position="236"/>
    </location>
</feature>
<feature type="compositionally biased region" description="Low complexity" evidence="1">
    <location>
        <begin position="243"/>
        <end position="252"/>
    </location>
</feature>
<evidence type="ECO:0000313" key="2">
    <source>
        <dbReference type="EMBL" id="NYI08018.1"/>
    </source>
</evidence>
<keyword evidence="2" id="KW-0808">Transferase</keyword>
<proteinExistence type="predicted"/>
<dbReference type="Gene3D" id="3.40.50.300">
    <property type="entry name" value="P-loop containing nucleotide triphosphate hydrolases"/>
    <property type="match status" value="1"/>
</dbReference>
<comment type="caution">
    <text evidence="2">The sequence shown here is derived from an EMBL/GenBank/DDBJ whole genome shotgun (WGS) entry which is preliminary data.</text>
</comment>
<dbReference type="AlphaFoldDB" id="A0A853AC17"/>
<dbReference type="EMBL" id="JACBZD010000002">
    <property type="protein sequence ID" value="NYI08018.1"/>
    <property type="molecule type" value="Genomic_DNA"/>
</dbReference>
<keyword evidence="2" id="KW-0418">Kinase</keyword>
<sequence>MGTGIPAQAGPSTDGPNHPAPAPTTGARVVLLSGPSGSGKSSLAERCGLPVLRLDDFYKDGDDPTLPSLPDGSGTDWDAPESWHAGDALAAIRALATRGTSEVPVYDIARNGRVGTRTLRLDGADLFIAEGIFAADLIDSCRAEGLLADAVCLRVRPAVTAWRRLRRDVREARKPLPFLLRRGWTLMRAEGAIVARHTGLGARPCGPEEAHRRVVGLRTAGAAAADPRTATTTPVAPHRDLVPASSTSTSGAPPAPGLPQVPPRAQATSSSKEHASL</sequence>
<protein>
    <submittedName>
        <fullName evidence="2">Uridine kinase</fullName>
        <ecNumber evidence="2">2.7.1.48</ecNumber>
    </submittedName>
</protein>
<dbReference type="EC" id="2.7.1.48" evidence="2"/>
<feature type="compositionally biased region" description="Pro residues" evidence="1">
    <location>
        <begin position="253"/>
        <end position="262"/>
    </location>
</feature>
<keyword evidence="3" id="KW-1185">Reference proteome</keyword>
<reference evidence="2 3" key="1">
    <citation type="submission" date="2020-07" db="EMBL/GenBank/DDBJ databases">
        <title>Sequencing the genomes of 1000 actinobacteria strains.</title>
        <authorList>
            <person name="Klenk H.-P."/>
        </authorList>
    </citation>
    <scope>NUCLEOTIDE SEQUENCE [LARGE SCALE GENOMIC DNA]</scope>
    <source>
        <strain evidence="2 3">DSM 42178</strain>
    </source>
</reference>
<dbReference type="SUPFAM" id="SSF52540">
    <property type="entry name" value="P-loop containing nucleoside triphosphate hydrolases"/>
    <property type="match status" value="1"/>
</dbReference>
<gene>
    <name evidence="2" type="ORF">FHU37_005047</name>
</gene>
<name>A0A853AC17_9ACTN</name>